<dbReference type="InterPro" id="IPR056924">
    <property type="entry name" value="SH3_Tf2-1"/>
</dbReference>
<dbReference type="Proteomes" id="UP000235145">
    <property type="component" value="Unassembled WGS sequence"/>
</dbReference>
<evidence type="ECO:0000313" key="3">
    <source>
        <dbReference type="EMBL" id="KAJ0206462.1"/>
    </source>
</evidence>
<name>A0A9R1XFV8_LACSA</name>
<feature type="compositionally biased region" description="Acidic residues" evidence="1">
    <location>
        <begin position="171"/>
        <end position="184"/>
    </location>
</feature>
<accession>A0A9R1XFV8</accession>
<dbReference type="PANTHER" id="PTHR46148:SF59">
    <property type="entry name" value="NUCLEOTIDYLTRANSFERASE, RIBONUCLEASE H"/>
    <property type="match status" value="1"/>
</dbReference>
<dbReference type="PANTHER" id="PTHR46148">
    <property type="entry name" value="CHROMO DOMAIN-CONTAINING PROTEIN"/>
    <property type="match status" value="1"/>
</dbReference>
<keyword evidence="4" id="KW-1185">Reference proteome</keyword>
<dbReference type="EMBL" id="NBSK02000005">
    <property type="protein sequence ID" value="KAJ0206462.1"/>
    <property type="molecule type" value="Genomic_DNA"/>
</dbReference>
<evidence type="ECO:0000313" key="4">
    <source>
        <dbReference type="Proteomes" id="UP000235145"/>
    </source>
</evidence>
<feature type="region of interest" description="Disordered" evidence="1">
    <location>
        <begin position="171"/>
        <end position="218"/>
    </location>
</feature>
<dbReference type="Pfam" id="PF24626">
    <property type="entry name" value="SH3_Tf2-1"/>
    <property type="match status" value="1"/>
</dbReference>
<dbReference type="AlphaFoldDB" id="A0A9R1XFV8"/>
<feature type="region of interest" description="Disordered" evidence="1">
    <location>
        <begin position="1"/>
        <end position="31"/>
    </location>
</feature>
<gene>
    <name evidence="3" type="ORF">LSAT_V11C500270860</name>
</gene>
<evidence type="ECO:0000259" key="2">
    <source>
        <dbReference type="Pfam" id="PF24626"/>
    </source>
</evidence>
<organism evidence="3 4">
    <name type="scientific">Lactuca sativa</name>
    <name type="common">Garden lettuce</name>
    <dbReference type="NCBI Taxonomy" id="4236"/>
    <lineage>
        <taxon>Eukaryota</taxon>
        <taxon>Viridiplantae</taxon>
        <taxon>Streptophyta</taxon>
        <taxon>Embryophyta</taxon>
        <taxon>Tracheophyta</taxon>
        <taxon>Spermatophyta</taxon>
        <taxon>Magnoliopsida</taxon>
        <taxon>eudicotyledons</taxon>
        <taxon>Gunneridae</taxon>
        <taxon>Pentapetalae</taxon>
        <taxon>asterids</taxon>
        <taxon>campanulids</taxon>
        <taxon>Asterales</taxon>
        <taxon>Asteraceae</taxon>
        <taxon>Cichorioideae</taxon>
        <taxon>Cichorieae</taxon>
        <taxon>Lactucinae</taxon>
        <taxon>Lactuca</taxon>
    </lineage>
</organism>
<proteinExistence type="predicted"/>
<protein>
    <recommendedName>
        <fullName evidence="2">Tf2-1-like SH3-like domain-containing protein</fullName>
    </recommendedName>
</protein>
<reference evidence="3 4" key="1">
    <citation type="journal article" date="2017" name="Nat. Commun.">
        <title>Genome assembly with in vitro proximity ligation data and whole-genome triplication in lettuce.</title>
        <authorList>
            <person name="Reyes-Chin-Wo S."/>
            <person name="Wang Z."/>
            <person name="Yang X."/>
            <person name="Kozik A."/>
            <person name="Arikit S."/>
            <person name="Song C."/>
            <person name="Xia L."/>
            <person name="Froenicke L."/>
            <person name="Lavelle D.O."/>
            <person name="Truco M.J."/>
            <person name="Xia R."/>
            <person name="Zhu S."/>
            <person name="Xu C."/>
            <person name="Xu H."/>
            <person name="Xu X."/>
            <person name="Cox K."/>
            <person name="Korf I."/>
            <person name="Meyers B.C."/>
            <person name="Michelmore R.W."/>
        </authorList>
    </citation>
    <scope>NUCLEOTIDE SEQUENCE [LARGE SCALE GENOMIC DNA]</scope>
    <source>
        <strain evidence="4">cv. Salinas</strain>
        <tissue evidence="3">Seedlings</tissue>
    </source>
</reference>
<comment type="caution">
    <text evidence="3">The sequence shown here is derived from an EMBL/GenBank/DDBJ whole genome shotgun (WGS) entry which is preliminary data.</text>
</comment>
<feature type="domain" description="Tf2-1-like SH3-like" evidence="2">
    <location>
        <begin position="304"/>
        <end position="368"/>
    </location>
</feature>
<sequence length="441" mass="50606">MQSSSQASPHLPTTRYTMECPQSIPPQISGSRDARTFAQVITGNSNKRTNPSFAPIELKPKTFMSIWMSKSVLIMDAHSLDHIGNLSTTILTSENTKYSRGLNIAIRFSHSDFAKEYLDDTNRWRDWFKWLVQSDQQEIKYERTASIKILGVPLNLWDESSFKPLPFDKVEEDLDDKNDDEDGVSDTWIQEKDNDEEEGEFRLDNPVPESNTTTDTTTTQKCNEYRGEIGGGFPIPDSLSVNHKATINAVAPTTVEKSHLISPKPHKSHQNHTLTFYHTSIKAAPFEALYGRKCRSPLCWAEVGDRVLLKVLPWKGTIRFGKRGKLNPRYIGPFEILARIGPIAYKLNLPHEPRNIHPTFHVSNLKKFLSDETLVIPLDEIEVNESLNFVEEPAEIMDREIKRTKQSRILIVKVRWNAKRGPEFTWEREDQMKLKYAHLFA</sequence>
<evidence type="ECO:0000256" key="1">
    <source>
        <dbReference type="SAM" id="MobiDB-lite"/>
    </source>
</evidence>